<name>A0A4P9Z954_9ASCO</name>
<accession>A0A4P9Z954</accession>
<dbReference type="OrthoDB" id="4093878at2759"/>
<feature type="region of interest" description="Disordered" evidence="1">
    <location>
        <begin position="343"/>
        <end position="381"/>
    </location>
</feature>
<dbReference type="Proteomes" id="UP000268321">
    <property type="component" value="Unassembled WGS sequence"/>
</dbReference>
<evidence type="ECO:0000313" key="2">
    <source>
        <dbReference type="EMBL" id="RKP29267.1"/>
    </source>
</evidence>
<evidence type="ECO:0000256" key="1">
    <source>
        <dbReference type="SAM" id="MobiDB-lite"/>
    </source>
</evidence>
<sequence>MFAYNTSPVYFLDALANLQQLQLLHHREQLAAQRPRILKKIETEEVFLIQIHKNSGDFESYEVRVVRAYRNPNLVNLIIESKADEFSKVFQFSLDDIEVSEIDWVYYERENVLMLNIPKKMKFCTDDFANSVLCSLLGVPTHTSRCVEGKRAMRKQRKQEKRTKRAELEASREAYLLNAVRLAEQARQEERKEAEKRRAEARKEEARKAEEARRAEEAKKADEARKEAKRQRDEEQRKMEQRRAEEKKGAEAKAEAERLRKEQIKLEHDKVIKQQQEFLNLLIGGAFTGSPFEKITDTPNAVYSIPTQRETCEKAKNVQESTPLQQAEAVAENTAEAKDVQMEVAELDHDSEDEISSDTDSIRSDVDTPPTPTKDLLYKHPSLEEVEDEEFVMFRKKFGEQNK</sequence>
<keyword evidence="3" id="KW-1185">Reference proteome</keyword>
<feature type="region of interest" description="Disordered" evidence="1">
    <location>
        <begin position="191"/>
        <end position="258"/>
    </location>
</feature>
<gene>
    <name evidence="2" type="ORF">METBISCDRAFT_24394</name>
</gene>
<evidence type="ECO:0000313" key="3">
    <source>
        <dbReference type="Proteomes" id="UP000268321"/>
    </source>
</evidence>
<proteinExistence type="predicted"/>
<reference evidence="3" key="1">
    <citation type="journal article" date="2018" name="Nat. Microbiol.">
        <title>Leveraging single-cell genomics to expand the fungal tree of life.</title>
        <authorList>
            <person name="Ahrendt S.R."/>
            <person name="Quandt C.A."/>
            <person name="Ciobanu D."/>
            <person name="Clum A."/>
            <person name="Salamov A."/>
            <person name="Andreopoulos B."/>
            <person name="Cheng J.F."/>
            <person name="Woyke T."/>
            <person name="Pelin A."/>
            <person name="Henrissat B."/>
            <person name="Reynolds N.K."/>
            <person name="Benny G.L."/>
            <person name="Smith M.E."/>
            <person name="James T.Y."/>
            <person name="Grigoriev I.V."/>
        </authorList>
    </citation>
    <scope>NUCLEOTIDE SEQUENCE [LARGE SCALE GENOMIC DNA]</scope>
    <source>
        <strain evidence="3">Baker2002</strain>
    </source>
</reference>
<organism evidence="2 3">
    <name type="scientific">Metschnikowia bicuspidata</name>
    <dbReference type="NCBI Taxonomy" id="27322"/>
    <lineage>
        <taxon>Eukaryota</taxon>
        <taxon>Fungi</taxon>
        <taxon>Dikarya</taxon>
        <taxon>Ascomycota</taxon>
        <taxon>Saccharomycotina</taxon>
        <taxon>Pichiomycetes</taxon>
        <taxon>Metschnikowiaceae</taxon>
        <taxon>Metschnikowia</taxon>
    </lineage>
</organism>
<dbReference type="EMBL" id="ML004497">
    <property type="protein sequence ID" value="RKP29267.1"/>
    <property type="molecule type" value="Genomic_DNA"/>
</dbReference>
<protein>
    <submittedName>
        <fullName evidence="2">Uncharacterized protein</fullName>
    </submittedName>
</protein>
<dbReference type="AlphaFoldDB" id="A0A4P9Z954"/>